<name>A0A6L2K2M5_TANCI</name>
<reference evidence="3" key="1">
    <citation type="journal article" date="2019" name="Sci. Rep.">
        <title>Draft genome of Tanacetum cinerariifolium, the natural source of mosquito coil.</title>
        <authorList>
            <person name="Yamashiro T."/>
            <person name="Shiraishi A."/>
            <person name="Satake H."/>
            <person name="Nakayama K."/>
        </authorList>
    </citation>
    <scope>NUCLEOTIDE SEQUENCE</scope>
</reference>
<dbReference type="InterPro" id="IPR043502">
    <property type="entry name" value="DNA/RNA_pol_sf"/>
</dbReference>
<feature type="compositionally biased region" description="Basic and acidic residues" evidence="1">
    <location>
        <begin position="1048"/>
        <end position="1063"/>
    </location>
</feature>
<feature type="compositionally biased region" description="Low complexity" evidence="1">
    <location>
        <begin position="1064"/>
        <end position="1074"/>
    </location>
</feature>
<dbReference type="PANTHER" id="PTHR11439">
    <property type="entry name" value="GAG-POL-RELATED RETROTRANSPOSON"/>
    <property type="match status" value="1"/>
</dbReference>
<dbReference type="Pfam" id="PF07727">
    <property type="entry name" value="RVT_2"/>
    <property type="match status" value="1"/>
</dbReference>
<feature type="compositionally biased region" description="Polar residues" evidence="1">
    <location>
        <begin position="655"/>
        <end position="669"/>
    </location>
</feature>
<evidence type="ECO:0000256" key="1">
    <source>
        <dbReference type="SAM" id="MobiDB-lite"/>
    </source>
</evidence>
<evidence type="ECO:0000259" key="2">
    <source>
        <dbReference type="Pfam" id="PF07727"/>
    </source>
</evidence>
<sequence length="1269" mass="144709">MQEELNKFERLEVWELVPRPDKVMVITLKWIYKVKLDELGGILKNKARLVACGYRQEEGINFEESFALVVRIEAIRIFLAYAAHKNMVVYQMDVKTAFLNGNLREEVYVSQHDGFVDPDNPNHVYKLKKALYGLKQAPRVWYDMLSLFLIFQDFSKGSVDPTLFIRRNNNDLLLSKYALKSLKKYGFKSCDPVDTPMVEKSKLDKDKERKAVDLSHYHGMIGTLLYLTASRPDLQFAICMCARYQARPTEKYLHAVKRIFLYLRGTVNRGLWYPKDSSISLTAFVDADHAGCQDTRRSTSGSLQFLGDRLISQITSTSDITLSESMLRMGTMDMTIDQQVALDEALIPHATRLRIGKSNFCLRSDITSKESTLQLMYDVLRLTPFYNAFLVTANVPEIYMQEFWASSTVHHHSVHFKMNNKKRIVNLEYFREMLHISPRLPNQTFDELPFKEEILAFLRYLGHSGEIRKIIDLNINKLHQPWRSFAVVINKYLSVKHKDAKKRNEMYYPRFTKVIIHFFMTKDPSIPRRSKMNWHYVRDDQMFTTIKLVLRHQNTQQFGAMLPVELTNEDIRNSAAYKVYYAIASGAAPPKTKASIRKTYSSSDIIITPPMVTGTRLSTSAKGKQPAKSSKAKGLSVLFEVAMTEAEQLKLATKRSMQQNHISQASRSGANEGIDDDDEVDDRSDDQEDEDDQDDDDQKNDDQDVNDDDQDTDNDSDDFVHPKLSIHEKEAKDEESFDPIVQTPKNSNDEGNDDASLGMNVGDVHTTQEFKDTHVTLTLVNIDGQQQIPSVSTQFVTSMLNPSPDAGIDSLFELTPWVDDQASTTVASLTLTAPTLPPLTVPTISQVLQAPTPPTTAPSTFLQNLPNFGSLFGFNHRLKTLEANFFEFVQTNQFNRAISSILGIIERYMDQGMNEAVKIIKEQVKEQVKVQVSKILPKIEKTMNEQLEAEVLTRSSNSSKTSYDVAANLSEMELKKILIEKMESNKSIYRSDKQRNLYKALVDAYECDKIILDTYGDTVTLKRRRNDADKDEEPPPTGLDQWSKRRREGKELDSSSAPKEKVTKTTGKSTQGSKSHQKTASESAPAEELMQTTQDLVESSHQEFKTGVVDDQPIAEASQHPECDLAKQADSHFSFNELMDTPVDFSTFLINRIKVDTLTPELLAGPTYELMKGDDDQLYKFKEGDFKRLHIQEIEDMLLLLRVEDLQLGVESYQNKLNLTKPDMYRFDLKSERKLTSLTPIQEDSSIRIKISITGYSDEVSASGYLKKK</sequence>
<feature type="compositionally biased region" description="Acidic residues" evidence="1">
    <location>
        <begin position="673"/>
        <end position="717"/>
    </location>
</feature>
<feature type="region of interest" description="Disordered" evidence="1">
    <location>
        <begin position="1026"/>
        <end position="1103"/>
    </location>
</feature>
<feature type="region of interest" description="Disordered" evidence="1">
    <location>
        <begin position="654"/>
        <end position="757"/>
    </location>
</feature>
<dbReference type="SUPFAM" id="SSF56672">
    <property type="entry name" value="DNA/RNA polymerases"/>
    <property type="match status" value="1"/>
</dbReference>
<comment type="caution">
    <text evidence="3">The sequence shown here is derived from an EMBL/GenBank/DDBJ whole genome shotgun (WGS) entry which is preliminary data.</text>
</comment>
<dbReference type="AlphaFoldDB" id="A0A6L2K2M5"/>
<dbReference type="EMBL" id="BKCJ010001729">
    <property type="protein sequence ID" value="GEU43586.1"/>
    <property type="molecule type" value="Genomic_DNA"/>
</dbReference>
<gene>
    <name evidence="3" type="ORF">Tci_015564</name>
</gene>
<dbReference type="InterPro" id="IPR013103">
    <property type="entry name" value="RVT_2"/>
</dbReference>
<dbReference type="PANTHER" id="PTHR11439:SF509">
    <property type="entry name" value="RNA-DIRECTED DNA POLYMERASE"/>
    <property type="match status" value="1"/>
</dbReference>
<organism evidence="3">
    <name type="scientific">Tanacetum cinerariifolium</name>
    <name type="common">Dalmatian daisy</name>
    <name type="synonym">Chrysanthemum cinerariifolium</name>
    <dbReference type="NCBI Taxonomy" id="118510"/>
    <lineage>
        <taxon>Eukaryota</taxon>
        <taxon>Viridiplantae</taxon>
        <taxon>Streptophyta</taxon>
        <taxon>Embryophyta</taxon>
        <taxon>Tracheophyta</taxon>
        <taxon>Spermatophyta</taxon>
        <taxon>Magnoliopsida</taxon>
        <taxon>eudicotyledons</taxon>
        <taxon>Gunneridae</taxon>
        <taxon>Pentapetalae</taxon>
        <taxon>asterids</taxon>
        <taxon>campanulids</taxon>
        <taxon>Asterales</taxon>
        <taxon>Asteraceae</taxon>
        <taxon>Asteroideae</taxon>
        <taxon>Anthemideae</taxon>
        <taxon>Anthemidinae</taxon>
        <taxon>Tanacetum</taxon>
    </lineage>
</organism>
<accession>A0A6L2K2M5</accession>
<feature type="domain" description="Reverse transcriptase Ty1/copia-type" evidence="2">
    <location>
        <begin position="12"/>
        <end position="177"/>
    </location>
</feature>
<feature type="compositionally biased region" description="Basic and acidic residues" evidence="1">
    <location>
        <begin position="718"/>
        <end position="734"/>
    </location>
</feature>
<proteinExistence type="predicted"/>
<protein>
    <submittedName>
        <fullName evidence="3">Retrovirus-related Pol polyprotein from transposon TNT 1-94</fullName>
    </submittedName>
</protein>
<evidence type="ECO:0000313" key="3">
    <source>
        <dbReference type="EMBL" id="GEU43586.1"/>
    </source>
</evidence>